<evidence type="ECO:0000313" key="15">
    <source>
        <dbReference type="Proteomes" id="UP000554482"/>
    </source>
</evidence>
<comment type="similarity">
    <text evidence="3 13">Belongs to the cytochrome P450 family.</text>
</comment>
<evidence type="ECO:0000256" key="8">
    <source>
        <dbReference type="ARBA" id="ARBA00023002"/>
    </source>
</evidence>
<evidence type="ECO:0000256" key="10">
    <source>
        <dbReference type="ARBA" id="ARBA00023033"/>
    </source>
</evidence>
<organism evidence="14 15">
    <name type="scientific">Thalictrum thalictroides</name>
    <name type="common">Rue-anemone</name>
    <name type="synonym">Anemone thalictroides</name>
    <dbReference type="NCBI Taxonomy" id="46969"/>
    <lineage>
        <taxon>Eukaryota</taxon>
        <taxon>Viridiplantae</taxon>
        <taxon>Streptophyta</taxon>
        <taxon>Embryophyta</taxon>
        <taxon>Tracheophyta</taxon>
        <taxon>Spermatophyta</taxon>
        <taxon>Magnoliopsida</taxon>
        <taxon>Ranunculales</taxon>
        <taxon>Ranunculaceae</taxon>
        <taxon>Thalictroideae</taxon>
        <taxon>Thalictrum</taxon>
    </lineage>
</organism>
<feature type="binding site" description="axial binding residue" evidence="12">
    <location>
        <position position="176"/>
    </location>
    <ligand>
        <name>heme</name>
        <dbReference type="ChEBI" id="CHEBI:30413"/>
    </ligand>
    <ligandPart>
        <name>Fe</name>
        <dbReference type="ChEBI" id="CHEBI:18248"/>
    </ligandPart>
</feature>
<evidence type="ECO:0000256" key="3">
    <source>
        <dbReference type="ARBA" id="ARBA00010617"/>
    </source>
</evidence>
<dbReference type="PRINTS" id="PR00463">
    <property type="entry name" value="EP450I"/>
</dbReference>
<name>A0A7J6WE87_THATH</name>
<keyword evidence="5" id="KW-0812">Transmembrane</keyword>
<dbReference type="PRINTS" id="PR00385">
    <property type="entry name" value="P450"/>
</dbReference>
<reference evidence="14 15" key="1">
    <citation type="submission" date="2020-06" db="EMBL/GenBank/DDBJ databases">
        <title>Transcriptomic and genomic resources for Thalictrum thalictroides and T. hernandezii: Facilitating candidate gene discovery in an emerging model plant lineage.</title>
        <authorList>
            <person name="Arias T."/>
            <person name="Riano-Pachon D.M."/>
            <person name="Di Stilio V.S."/>
        </authorList>
    </citation>
    <scope>NUCLEOTIDE SEQUENCE [LARGE SCALE GENOMIC DNA]</scope>
    <source>
        <strain evidence="15">cv. WT478/WT964</strain>
        <tissue evidence="14">Leaves</tissue>
    </source>
</reference>
<dbReference type="PROSITE" id="PS00086">
    <property type="entry name" value="CYTOCHROME_P450"/>
    <property type="match status" value="1"/>
</dbReference>
<evidence type="ECO:0000313" key="14">
    <source>
        <dbReference type="EMBL" id="KAF5194472.1"/>
    </source>
</evidence>
<evidence type="ECO:0000256" key="1">
    <source>
        <dbReference type="ARBA" id="ARBA00001971"/>
    </source>
</evidence>
<comment type="cofactor">
    <cofactor evidence="1 12">
        <name>heme</name>
        <dbReference type="ChEBI" id="CHEBI:30413"/>
    </cofactor>
</comment>
<sequence>MEEDLVDVLIRLQEENELNVEDNCIKAIIVEIFIAGSETSSTTVIWAMSEMMKNPGTLQKAQAEVRQVFNRKAKGEIDQSDINELSYLKLVIKETFRLHPPATLMAPRESREKCEINGYEIPKGTKAFVNAWAIGRDPEYWNDAESFKPERFEDLAVNYKGNNFEFIPFGAGKRICPGMSLGLANIELPLAQLLYNFDWKLANGLKPEELDMTELFGATVGRKSNLLLIPTPYFYQP</sequence>
<dbReference type="GO" id="GO:0004497">
    <property type="term" value="F:monooxygenase activity"/>
    <property type="evidence" value="ECO:0007669"/>
    <property type="project" value="UniProtKB-KW"/>
</dbReference>
<dbReference type="Pfam" id="PF00067">
    <property type="entry name" value="p450"/>
    <property type="match status" value="1"/>
</dbReference>
<dbReference type="GO" id="GO:0016705">
    <property type="term" value="F:oxidoreductase activity, acting on paired donors, with incorporation or reduction of molecular oxygen"/>
    <property type="evidence" value="ECO:0007669"/>
    <property type="project" value="InterPro"/>
</dbReference>
<dbReference type="AlphaFoldDB" id="A0A7J6WE87"/>
<dbReference type="PANTHER" id="PTHR47953">
    <property type="entry name" value="OS08G0105600 PROTEIN"/>
    <property type="match status" value="1"/>
</dbReference>
<dbReference type="Proteomes" id="UP000554482">
    <property type="component" value="Unassembled WGS sequence"/>
</dbReference>
<dbReference type="SUPFAM" id="SSF48264">
    <property type="entry name" value="Cytochrome P450"/>
    <property type="match status" value="1"/>
</dbReference>
<dbReference type="GO" id="GO:0005506">
    <property type="term" value="F:iron ion binding"/>
    <property type="evidence" value="ECO:0007669"/>
    <property type="project" value="InterPro"/>
</dbReference>
<proteinExistence type="inferred from homology"/>
<keyword evidence="6 12" id="KW-0479">Metal-binding</keyword>
<dbReference type="InterPro" id="IPR052306">
    <property type="entry name" value="CYP450_71D"/>
</dbReference>
<dbReference type="Gene3D" id="1.10.630.10">
    <property type="entry name" value="Cytochrome P450"/>
    <property type="match status" value="1"/>
</dbReference>
<dbReference type="GO" id="GO:0020037">
    <property type="term" value="F:heme binding"/>
    <property type="evidence" value="ECO:0007669"/>
    <property type="project" value="InterPro"/>
</dbReference>
<dbReference type="PANTHER" id="PTHR47953:SF19">
    <property type="entry name" value="OS06G0641600 PROTEIN"/>
    <property type="match status" value="1"/>
</dbReference>
<dbReference type="GO" id="GO:0044550">
    <property type="term" value="P:secondary metabolite biosynthetic process"/>
    <property type="evidence" value="ECO:0007669"/>
    <property type="project" value="UniProtKB-ARBA"/>
</dbReference>
<keyword evidence="9 12" id="KW-0408">Iron</keyword>
<dbReference type="GO" id="GO:0016020">
    <property type="term" value="C:membrane"/>
    <property type="evidence" value="ECO:0007669"/>
    <property type="project" value="UniProtKB-SubCell"/>
</dbReference>
<keyword evidence="7" id="KW-1133">Transmembrane helix</keyword>
<evidence type="ECO:0000256" key="11">
    <source>
        <dbReference type="ARBA" id="ARBA00023136"/>
    </source>
</evidence>
<evidence type="ECO:0000256" key="2">
    <source>
        <dbReference type="ARBA" id="ARBA00004167"/>
    </source>
</evidence>
<evidence type="ECO:0000256" key="6">
    <source>
        <dbReference type="ARBA" id="ARBA00022723"/>
    </source>
</evidence>
<comment type="caution">
    <text evidence="14">The sequence shown here is derived from an EMBL/GenBank/DDBJ whole genome shotgun (WGS) entry which is preliminary data.</text>
</comment>
<evidence type="ECO:0000256" key="4">
    <source>
        <dbReference type="ARBA" id="ARBA00022617"/>
    </source>
</evidence>
<evidence type="ECO:0000256" key="7">
    <source>
        <dbReference type="ARBA" id="ARBA00022989"/>
    </source>
</evidence>
<accession>A0A7J6WE87</accession>
<dbReference type="OrthoDB" id="1055148at2759"/>
<gene>
    <name evidence="14" type="ORF">FRX31_015941</name>
</gene>
<protein>
    <submittedName>
        <fullName evidence="14">Cytochrome p450</fullName>
    </submittedName>
</protein>
<evidence type="ECO:0000256" key="5">
    <source>
        <dbReference type="ARBA" id="ARBA00022692"/>
    </source>
</evidence>
<dbReference type="EMBL" id="JABWDY010018658">
    <property type="protein sequence ID" value="KAF5194472.1"/>
    <property type="molecule type" value="Genomic_DNA"/>
</dbReference>
<dbReference type="InterPro" id="IPR001128">
    <property type="entry name" value="Cyt_P450"/>
</dbReference>
<dbReference type="InterPro" id="IPR036396">
    <property type="entry name" value="Cyt_P450_sf"/>
</dbReference>
<evidence type="ECO:0000256" key="9">
    <source>
        <dbReference type="ARBA" id="ARBA00023004"/>
    </source>
</evidence>
<keyword evidence="11" id="KW-0472">Membrane</keyword>
<evidence type="ECO:0000256" key="12">
    <source>
        <dbReference type="PIRSR" id="PIRSR602401-1"/>
    </source>
</evidence>
<keyword evidence="4 12" id="KW-0349">Heme</keyword>
<dbReference type="InterPro" id="IPR017972">
    <property type="entry name" value="Cyt_P450_CS"/>
</dbReference>
<evidence type="ECO:0000256" key="13">
    <source>
        <dbReference type="RuleBase" id="RU000461"/>
    </source>
</evidence>
<comment type="subcellular location">
    <subcellularLocation>
        <location evidence="2">Membrane</location>
        <topology evidence="2">Single-pass membrane protein</topology>
    </subcellularLocation>
</comment>
<dbReference type="InterPro" id="IPR002401">
    <property type="entry name" value="Cyt_P450_E_grp-I"/>
</dbReference>
<keyword evidence="15" id="KW-1185">Reference proteome</keyword>
<keyword evidence="8 13" id="KW-0560">Oxidoreductase</keyword>
<dbReference type="FunFam" id="1.10.630.10:FF:000126">
    <property type="entry name" value="Predicted protein"/>
    <property type="match status" value="1"/>
</dbReference>
<keyword evidence="10 13" id="KW-0503">Monooxygenase</keyword>